<reference evidence="2" key="2">
    <citation type="journal article" date="2019" name="MicrobiologyOpen">
        <title>High-quality draft genome sequence of Gaiella occulta isolated from a 150 meter deep mineral water borehole and comparison with the genome sequences of other deep-branching lineages of the phylum Actinobacteria.</title>
        <authorList>
            <person name="Severino R."/>
            <person name="Froufe H.J.C."/>
            <person name="Barroso C."/>
            <person name="Albuquerque L."/>
            <person name="Lobo-da-Cunha A."/>
            <person name="da Costa M.S."/>
            <person name="Egas C."/>
        </authorList>
    </citation>
    <scope>NUCLEOTIDE SEQUENCE [LARGE SCALE GENOMIC DNA]</scope>
    <source>
        <strain evidence="2">F2-233</strain>
    </source>
</reference>
<dbReference type="Proteomes" id="UP000254134">
    <property type="component" value="Unassembled WGS sequence"/>
</dbReference>
<reference evidence="1 2" key="1">
    <citation type="submission" date="2018-07" db="EMBL/GenBank/DDBJ databases">
        <title>High-quality-draft genome sequence of Gaiella occulta.</title>
        <authorList>
            <person name="Severino R."/>
            <person name="Froufe H.J.C."/>
            <person name="Rainey F.A."/>
            <person name="Barroso C."/>
            <person name="Albuquerque L."/>
            <person name="Lobo-Da-Cunha A."/>
            <person name="Da Costa M.S."/>
            <person name="Egas C."/>
        </authorList>
    </citation>
    <scope>NUCLEOTIDE SEQUENCE [LARGE SCALE GENOMIC DNA]</scope>
    <source>
        <strain evidence="1 2">F2-233</strain>
    </source>
</reference>
<evidence type="ECO:0000313" key="2">
    <source>
        <dbReference type="Proteomes" id="UP000254134"/>
    </source>
</evidence>
<comment type="caution">
    <text evidence="1">The sequence shown here is derived from an EMBL/GenBank/DDBJ whole genome shotgun (WGS) entry which is preliminary data.</text>
</comment>
<protein>
    <submittedName>
        <fullName evidence="1">Uncharacterized protein</fullName>
    </submittedName>
</protein>
<dbReference type="EMBL" id="QQZY01000010">
    <property type="protein sequence ID" value="RDI73272.1"/>
    <property type="molecule type" value="Genomic_DNA"/>
</dbReference>
<sequence>MIGSGEIRVIALSWRRTTNFDALVRGGMLKVDGVGYRPTRAYLADSQGPAAGFERIWGIPVTRENSDACEQLLVRWTQEWKTVASRVGIDWRGTPYDSADFENALCIFQERR</sequence>
<gene>
    <name evidence="1" type="ORF">Gocc_2872</name>
</gene>
<accession>A0A7M2YSY4</accession>
<name>A0A7M2YSY4_9ACTN</name>
<keyword evidence="2" id="KW-1185">Reference proteome</keyword>
<proteinExistence type="predicted"/>
<dbReference type="AlphaFoldDB" id="A0A7M2YSY4"/>
<evidence type="ECO:0000313" key="1">
    <source>
        <dbReference type="EMBL" id="RDI73272.1"/>
    </source>
</evidence>
<organism evidence="1 2">
    <name type="scientific">Gaiella occulta</name>
    <dbReference type="NCBI Taxonomy" id="1002870"/>
    <lineage>
        <taxon>Bacteria</taxon>
        <taxon>Bacillati</taxon>
        <taxon>Actinomycetota</taxon>
        <taxon>Thermoleophilia</taxon>
        <taxon>Gaiellales</taxon>
        <taxon>Gaiellaceae</taxon>
        <taxon>Gaiella</taxon>
    </lineage>
</organism>